<dbReference type="AlphaFoldDB" id="A0A6V7VZI1"/>
<sequence>MLQRFREGFEVKLTSIFNTQHLFSNNFWIFIGLISTLNYCNASVSVEQCCIQERIPNICVRTLCNPASPPSDFDVYDVFDRRNNCSRYLDSVAKCLAAGRDHSPCCSREAKDLEENACFGLCRGDGHFHRASAYQTCIALNLASMFSCFEKGYQQIPSPPRNLLIGQVSSTEAELSWQEPEHNAKIVDHYLLYIYELETGSEKADLSTELRIETVSKEARINQLEPGTRYLLQIIALGLGASKDENELPRSLPTELRFKTSGIAPQARPFKDKIYAALGSETLLACKIRTRHQIFYFKKIF</sequence>
<reference evidence="2 3" key="1">
    <citation type="submission" date="2020-08" db="EMBL/GenBank/DDBJ databases">
        <authorList>
            <person name="Koutsovoulos G."/>
            <person name="Danchin GJ E."/>
        </authorList>
    </citation>
    <scope>NUCLEOTIDE SEQUENCE [LARGE SCALE GENOMIC DNA]</scope>
</reference>
<dbReference type="Gene3D" id="2.60.40.10">
    <property type="entry name" value="Immunoglobulins"/>
    <property type="match status" value="1"/>
</dbReference>
<dbReference type="InterPro" id="IPR036116">
    <property type="entry name" value="FN3_sf"/>
</dbReference>
<dbReference type="InterPro" id="IPR013783">
    <property type="entry name" value="Ig-like_fold"/>
</dbReference>
<dbReference type="SUPFAM" id="SSF49265">
    <property type="entry name" value="Fibronectin type III"/>
    <property type="match status" value="1"/>
</dbReference>
<dbReference type="Pfam" id="PF01682">
    <property type="entry name" value="DB"/>
    <property type="match status" value="1"/>
</dbReference>
<gene>
    <name evidence="2" type="ORF">MENT_LOCUS31816</name>
</gene>
<organism evidence="2 3">
    <name type="scientific">Meloidogyne enterolobii</name>
    <name type="common">Root-knot nematode worm</name>
    <name type="synonym">Meloidogyne mayaguensis</name>
    <dbReference type="NCBI Taxonomy" id="390850"/>
    <lineage>
        <taxon>Eukaryota</taxon>
        <taxon>Metazoa</taxon>
        <taxon>Ecdysozoa</taxon>
        <taxon>Nematoda</taxon>
        <taxon>Chromadorea</taxon>
        <taxon>Rhabditida</taxon>
        <taxon>Tylenchina</taxon>
        <taxon>Tylenchomorpha</taxon>
        <taxon>Tylenchoidea</taxon>
        <taxon>Meloidogynidae</taxon>
        <taxon>Meloidogyninae</taxon>
        <taxon>Meloidogyne</taxon>
    </lineage>
</organism>
<dbReference type="InterPro" id="IPR003961">
    <property type="entry name" value="FN3_dom"/>
</dbReference>
<dbReference type="PROSITE" id="PS50853">
    <property type="entry name" value="FN3"/>
    <property type="match status" value="1"/>
</dbReference>
<dbReference type="SMART" id="SM00060">
    <property type="entry name" value="FN3"/>
    <property type="match status" value="1"/>
</dbReference>
<dbReference type="InterPro" id="IPR002602">
    <property type="entry name" value="DB"/>
</dbReference>
<dbReference type="OrthoDB" id="5843172at2759"/>
<evidence type="ECO:0000313" key="2">
    <source>
        <dbReference type="EMBL" id="CAD2179788.1"/>
    </source>
</evidence>
<name>A0A6V7VZI1_MELEN</name>
<feature type="domain" description="Fibronectin type-III" evidence="1">
    <location>
        <begin position="159"/>
        <end position="263"/>
    </location>
</feature>
<accession>A0A6V7VZI1</accession>
<evidence type="ECO:0000313" key="3">
    <source>
        <dbReference type="Proteomes" id="UP000580250"/>
    </source>
</evidence>
<dbReference type="Proteomes" id="UP000580250">
    <property type="component" value="Unassembled WGS sequence"/>
</dbReference>
<dbReference type="EMBL" id="CAJEWN010000353">
    <property type="protein sequence ID" value="CAD2179788.1"/>
    <property type="molecule type" value="Genomic_DNA"/>
</dbReference>
<comment type="caution">
    <text evidence="2">The sequence shown here is derived from an EMBL/GenBank/DDBJ whole genome shotgun (WGS) entry which is preliminary data.</text>
</comment>
<dbReference type="Pfam" id="PF00041">
    <property type="entry name" value="fn3"/>
    <property type="match status" value="1"/>
</dbReference>
<dbReference type="CDD" id="cd00063">
    <property type="entry name" value="FN3"/>
    <property type="match status" value="1"/>
</dbReference>
<evidence type="ECO:0000259" key="1">
    <source>
        <dbReference type="PROSITE" id="PS50853"/>
    </source>
</evidence>
<proteinExistence type="predicted"/>
<protein>
    <recommendedName>
        <fullName evidence="1">Fibronectin type-III domain-containing protein</fullName>
    </recommendedName>
</protein>